<dbReference type="InterPro" id="IPR011990">
    <property type="entry name" value="TPR-like_helical_dom_sf"/>
</dbReference>
<sequence>MKKILVICFAAAVLTTGFTSCNKYLDVKPKGYTIPQFYEDYEKLMNNMSLIRLSAAYPDYLSDDVQVGDPTDVSKLASYSGLSDFKKALYTFQPGAVFVPGSSDPFWETAYSHIYTYNVVINNILNVPDGTEQDRKQLKAEALFGRAYEYLTLVNAYANHYDAATAATDYGVPVVLTEDINQPYKRGTVAEVYALIKSDMETALKDLPAKSTNIFHPTQSVGYSFLSRMHLYMGNYAEALTNAKAALALNNTLLDYKLYTTKKGVTFGRVCLASDNSVRFPEAHLNAESIWVRYGNSSSSSLNAEVYVSADLLNLFTKRLPDGAVDQRRALFFCDGESNFGVKPVYFPGRVLYAPYNDPNFGLSNAEVYLIAAESEARAGDKQEAMKYLNALRNMRIKNNQALVAATNDEALEMVLEERRREMCFLGPNRLTDLKRLNRDARFAKTITHKRGSEVYTLPANDQRYILPVPPKVLEFNGSMPVYER</sequence>
<gene>
    <name evidence="8" type="ORF">SAMN05444266_112105</name>
</gene>
<feature type="domain" description="RagB/SusD" evidence="6">
    <location>
        <begin position="366"/>
        <end position="477"/>
    </location>
</feature>
<evidence type="ECO:0000259" key="7">
    <source>
        <dbReference type="Pfam" id="PF14322"/>
    </source>
</evidence>
<protein>
    <submittedName>
        <fullName evidence="8">SusD family protein</fullName>
    </submittedName>
</protein>
<feature type="domain" description="SusD-like N-terminal" evidence="7">
    <location>
        <begin position="24"/>
        <end position="231"/>
    </location>
</feature>
<keyword evidence="4" id="KW-0472">Membrane</keyword>
<keyword evidence="9" id="KW-1185">Reference proteome</keyword>
<evidence type="ECO:0000313" key="9">
    <source>
        <dbReference type="Proteomes" id="UP000184420"/>
    </source>
</evidence>
<proteinExistence type="inferred from homology"/>
<evidence type="ECO:0000313" key="8">
    <source>
        <dbReference type="EMBL" id="SHM86468.1"/>
    </source>
</evidence>
<dbReference type="InterPro" id="IPR012944">
    <property type="entry name" value="SusD_RagB_dom"/>
</dbReference>
<comment type="subcellular location">
    <subcellularLocation>
        <location evidence="1">Cell outer membrane</location>
    </subcellularLocation>
</comment>
<name>A0A1M7M889_9BACT</name>
<dbReference type="GO" id="GO:0009279">
    <property type="term" value="C:cell outer membrane"/>
    <property type="evidence" value="ECO:0007669"/>
    <property type="project" value="UniProtKB-SubCell"/>
</dbReference>
<evidence type="ECO:0000259" key="6">
    <source>
        <dbReference type="Pfam" id="PF07980"/>
    </source>
</evidence>
<evidence type="ECO:0000256" key="3">
    <source>
        <dbReference type="ARBA" id="ARBA00022729"/>
    </source>
</evidence>
<dbReference type="AlphaFoldDB" id="A0A1M7M889"/>
<dbReference type="STRING" id="1419482.SAMN05444266_112105"/>
<dbReference type="PROSITE" id="PS51257">
    <property type="entry name" value="PROKAR_LIPOPROTEIN"/>
    <property type="match status" value="1"/>
</dbReference>
<evidence type="ECO:0000256" key="4">
    <source>
        <dbReference type="ARBA" id="ARBA00023136"/>
    </source>
</evidence>
<comment type="similarity">
    <text evidence="2">Belongs to the SusD family.</text>
</comment>
<dbReference type="Gene3D" id="1.25.40.390">
    <property type="match status" value="1"/>
</dbReference>
<keyword evidence="3" id="KW-0732">Signal</keyword>
<evidence type="ECO:0000256" key="2">
    <source>
        <dbReference type="ARBA" id="ARBA00006275"/>
    </source>
</evidence>
<dbReference type="EMBL" id="FRBL01000012">
    <property type="protein sequence ID" value="SHM86468.1"/>
    <property type="molecule type" value="Genomic_DNA"/>
</dbReference>
<evidence type="ECO:0000256" key="5">
    <source>
        <dbReference type="ARBA" id="ARBA00023237"/>
    </source>
</evidence>
<organism evidence="8 9">
    <name type="scientific">Chitinophaga jiangningensis</name>
    <dbReference type="NCBI Taxonomy" id="1419482"/>
    <lineage>
        <taxon>Bacteria</taxon>
        <taxon>Pseudomonadati</taxon>
        <taxon>Bacteroidota</taxon>
        <taxon>Chitinophagia</taxon>
        <taxon>Chitinophagales</taxon>
        <taxon>Chitinophagaceae</taxon>
        <taxon>Chitinophaga</taxon>
    </lineage>
</organism>
<dbReference type="Pfam" id="PF07980">
    <property type="entry name" value="SusD_RagB"/>
    <property type="match status" value="1"/>
</dbReference>
<accession>A0A1M7M889</accession>
<dbReference type="RefSeq" id="WP_073087118.1">
    <property type="nucleotide sequence ID" value="NZ_FRBL01000012.1"/>
</dbReference>
<dbReference type="OrthoDB" id="697229at2"/>
<evidence type="ECO:0000256" key="1">
    <source>
        <dbReference type="ARBA" id="ARBA00004442"/>
    </source>
</evidence>
<dbReference type="Pfam" id="PF14322">
    <property type="entry name" value="SusD-like_3"/>
    <property type="match status" value="1"/>
</dbReference>
<dbReference type="Proteomes" id="UP000184420">
    <property type="component" value="Unassembled WGS sequence"/>
</dbReference>
<dbReference type="InterPro" id="IPR033985">
    <property type="entry name" value="SusD-like_N"/>
</dbReference>
<keyword evidence="5" id="KW-0998">Cell outer membrane</keyword>
<dbReference type="SUPFAM" id="SSF48452">
    <property type="entry name" value="TPR-like"/>
    <property type="match status" value="1"/>
</dbReference>
<reference evidence="8 9" key="1">
    <citation type="submission" date="2016-11" db="EMBL/GenBank/DDBJ databases">
        <authorList>
            <person name="Jaros S."/>
            <person name="Januszkiewicz K."/>
            <person name="Wedrychowicz H."/>
        </authorList>
    </citation>
    <scope>NUCLEOTIDE SEQUENCE [LARGE SCALE GENOMIC DNA]</scope>
    <source>
        <strain evidence="8 9">DSM 27406</strain>
    </source>
</reference>